<dbReference type="Gene3D" id="3.40.47.10">
    <property type="match status" value="1"/>
</dbReference>
<organism evidence="3 4">
    <name type="scientific">Nelumbo nucifera</name>
    <name type="common">Sacred lotus</name>
    <dbReference type="NCBI Taxonomy" id="4432"/>
    <lineage>
        <taxon>Eukaryota</taxon>
        <taxon>Viridiplantae</taxon>
        <taxon>Streptophyta</taxon>
        <taxon>Embryophyta</taxon>
        <taxon>Tracheophyta</taxon>
        <taxon>Spermatophyta</taxon>
        <taxon>Magnoliopsida</taxon>
        <taxon>Proteales</taxon>
        <taxon>Nelumbonaceae</taxon>
        <taxon>Nelumbo</taxon>
    </lineage>
</organism>
<feature type="domain" description="FAE" evidence="2">
    <location>
        <begin position="54"/>
        <end position="116"/>
    </location>
</feature>
<dbReference type="GO" id="GO:0016020">
    <property type="term" value="C:membrane"/>
    <property type="evidence" value="ECO:0007669"/>
    <property type="project" value="InterPro"/>
</dbReference>
<dbReference type="InterPro" id="IPR016039">
    <property type="entry name" value="Thiolase-like"/>
</dbReference>
<keyword evidence="1" id="KW-0012">Acyltransferase</keyword>
<protein>
    <recommendedName>
        <fullName evidence="2">FAE domain-containing protein</fullName>
    </recommendedName>
</protein>
<evidence type="ECO:0000256" key="1">
    <source>
        <dbReference type="ARBA" id="ARBA00023315"/>
    </source>
</evidence>
<keyword evidence="4" id="KW-1185">Reference proteome</keyword>
<comment type="caution">
    <text evidence="3">The sequence shown here is derived from an EMBL/GenBank/DDBJ whole genome shotgun (WGS) entry which is preliminary data.</text>
</comment>
<dbReference type="PANTHER" id="PTHR31561">
    <property type="entry name" value="3-KETOACYL-COA SYNTHASE"/>
    <property type="match status" value="1"/>
</dbReference>
<dbReference type="GO" id="GO:0016747">
    <property type="term" value="F:acyltransferase activity, transferring groups other than amino-acyl groups"/>
    <property type="evidence" value="ECO:0007669"/>
    <property type="project" value="InterPro"/>
</dbReference>
<dbReference type="InterPro" id="IPR013601">
    <property type="entry name" value="FAE1_typ3_polyketide_synth"/>
</dbReference>
<dbReference type="Pfam" id="PF08392">
    <property type="entry name" value="FAE1_CUT1_RppA"/>
    <property type="match status" value="1"/>
</dbReference>
<evidence type="ECO:0000259" key="2">
    <source>
        <dbReference type="Pfam" id="PF08392"/>
    </source>
</evidence>
<keyword evidence="1" id="KW-0808">Transferase</keyword>
<dbReference type="EMBL" id="DUZY01000001">
    <property type="protein sequence ID" value="DAD18977.1"/>
    <property type="molecule type" value="Genomic_DNA"/>
</dbReference>
<reference evidence="3 4" key="1">
    <citation type="journal article" date="2020" name="Mol. Biol. Evol.">
        <title>Distinct Expression and Methylation Patterns for Genes with Different Fates following a Single Whole-Genome Duplication in Flowering Plants.</title>
        <authorList>
            <person name="Shi T."/>
            <person name="Rahmani R.S."/>
            <person name="Gugger P.F."/>
            <person name="Wang M."/>
            <person name="Li H."/>
            <person name="Zhang Y."/>
            <person name="Li Z."/>
            <person name="Wang Q."/>
            <person name="Van de Peer Y."/>
            <person name="Marchal K."/>
            <person name="Chen J."/>
        </authorList>
    </citation>
    <scope>NUCLEOTIDE SEQUENCE [LARGE SCALE GENOMIC DNA]</scope>
    <source>
        <tissue evidence="3">Leaf</tissue>
    </source>
</reference>
<name>A0A822XFJ4_NELNU</name>
<dbReference type="Proteomes" id="UP000607653">
    <property type="component" value="Unassembled WGS sequence"/>
</dbReference>
<accession>A0A822XFJ4</accession>
<dbReference type="SUPFAM" id="SSF53901">
    <property type="entry name" value="Thiolase-like"/>
    <property type="match status" value="1"/>
</dbReference>
<dbReference type="AlphaFoldDB" id="A0A822XFJ4"/>
<gene>
    <name evidence="3" type="ORF">HUJ06_020440</name>
</gene>
<dbReference type="GO" id="GO:0006633">
    <property type="term" value="P:fatty acid biosynthetic process"/>
    <property type="evidence" value="ECO:0007669"/>
    <property type="project" value="InterPro"/>
</dbReference>
<sequence>MEHSRLIGDFNESSLEFQCKILERSGLGEETHVLDAMRYIPPRSAMASAREESDLFNPTPSLSTMIINKYKLRGNIRSFNLGGMECSAGVIAIDLAKDILQVHRNTYVVVSTENIT</sequence>
<proteinExistence type="predicted"/>
<dbReference type="InterPro" id="IPR012392">
    <property type="entry name" value="3-ktacl-CoA_syn"/>
</dbReference>
<evidence type="ECO:0000313" key="4">
    <source>
        <dbReference type="Proteomes" id="UP000607653"/>
    </source>
</evidence>
<evidence type="ECO:0000313" key="3">
    <source>
        <dbReference type="EMBL" id="DAD18977.1"/>
    </source>
</evidence>